<dbReference type="SUPFAM" id="SSF49265">
    <property type="entry name" value="Fibronectin type III"/>
    <property type="match status" value="1"/>
</dbReference>
<dbReference type="CDD" id="cd00063">
    <property type="entry name" value="FN3"/>
    <property type="match status" value="2"/>
</dbReference>
<feature type="transmembrane region" description="Helical" evidence="2">
    <location>
        <begin position="320"/>
        <end position="345"/>
    </location>
</feature>
<dbReference type="AlphaFoldDB" id="A0AAD7T5H1"/>
<keyword evidence="7" id="KW-1185">Reference proteome</keyword>
<feature type="signal peptide" evidence="3">
    <location>
        <begin position="1"/>
        <end position="19"/>
    </location>
</feature>
<dbReference type="InterPro" id="IPR003961">
    <property type="entry name" value="FN3_dom"/>
</dbReference>
<evidence type="ECO:0000313" key="6">
    <source>
        <dbReference type="EMBL" id="KAJ8413901.1"/>
    </source>
</evidence>
<organism evidence="6 7">
    <name type="scientific">Aldrovandia affinis</name>
    <dbReference type="NCBI Taxonomy" id="143900"/>
    <lineage>
        <taxon>Eukaryota</taxon>
        <taxon>Metazoa</taxon>
        <taxon>Chordata</taxon>
        <taxon>Craniata</taxon>
        <taxon>Vertebrata</taxon>
        <taxon>Euteleostomi</taxon>
        <taxon>Actinopterygii</taxon>
        <taxon>Neopterygii</taxon>
        <taxon>Teleostei</taxon>
        <taxon>Notacanthiformes</taxon>
        <taxon>Halosauridae</taxon>
        <taxon>Aldrovandia</taxon>
    </lineage>
</organism>
<comment type="caution">
    <text evidence="6">The sequence shown here is derived from an EMBL/GenBank/DDBJ whole genome shotgun (WGS) entry which is preliminary data.</text>
</comment>
<dbReference type="InterPro" id="IPR001304">
    <property type="entry name" value="C-type_lectin-like"/>
</dbReference>
<dbReference type="PROSITE" id="PS50041">
    <property type="entry name" value="C_TYPE_LECTIN_2"/>
    <property type="match status" value="1"/>
</dbReference>
<proteinExistence type="predicted"/>
<evidence type="ECO:0000313" key="7">
    <source>
        <dbReference type="Proteomes" id="UP001221898"/>
    </source>
</evidence>
<evidence type="ECO:0000256" key="1">
    <source>
        <dbReference type="ARBA" id="ARBA00022737"/>
    </source>
</evidence>
<feature type="domain" description="C-type lectin" evidence="4">
    <location>
        <begin position="29"/>
        <end position="131"/>
    </location>
</feature>
<feature type="domain" description="Fibronectin type-III" evidence="5">
    <location>
        <begin position="226"/>
        <end position="319"/>
    </location>
</feature>
<evidence type="ECO:0000259" key="5">
    <source>
        <dbReference type="PROSITE" id="PS50853"/>
    </source>
</evidence>
<feature type="chain" id="PRO_5041901321" evidence="3">
    <location>
        <begin position="20"/>
        <end position="386"/>
    </location>
</feature>
<dbReference type="Pfam" id="PF00041">
    <property type="entry name" value="fn3"/>
    <property type="match status" value="2"/>
</dbReference>
<dbReference type="PANTHER" id="PTHR46708">
    <property type="entry name" value="TENASCIN"/>
    <property type="match status" value="1"/>
</dbReference>
<name>A0AAD7T5H1_9TELE</name>
<dbReference type="SMART" id="SM00060">
    <property type="entry name" value="FN3"/>
    <property type="match status" value="2"/>
</dbReference>
<keyword evidence="2" id="KW-0472">Membrane</keyword>
<keyword evidence="1" id="KW-0677">Repeat</keyword>
<sequence>MQYLTTLWVLSQNPAMVLSLLELSVVQVRRSWQAAHAHCRNHFVDLVVADTVARYDFLLQEMGGESGSLWIGLHNSAPGGWQWVDGGALSYSRWYRESPSGLMCGSVDRDLNGPKRLLPRLCHEHHAFVCQGATPPDRVEVEYVGADAVSLRWDRPPIMHNVSYSFNISVASLKASNCTSTLSSSTSTLSSGLQPGSPYTFCVSTVTDTAVQSRPACVTVTTRLEAPVKVRVDSIDSSSVSLSWADQCSRADTPCQYKVSYSSLGGDHSGVMITRPRCSHIILTGLRAQTEYLLNISAVNLSGASSVPVTVFIFTSAVRYAMVSMVLRAVQCVLLVLLFWLLCYFHCKTSYAPEKTEDTTGVSDVLLSNELSCFNNHDCSEERSGL</sequence>
<dbReference type="Gene3D" id="3.10.100.10">
    <property type="entry name" value="Mannose-Binding Protein A, subunit A"/>
    <property type="match status" value="1"/>
</dbReference>
<dbReference type="InterPro" id="IPR013783">
    <property type="entry name" value="Ig-like_fold"/>
</dbReference>
<dbReference type="InterPro" id="IPR016186">
    <property type="entry name" value="C-type_lectin-like/link_sf"/>
</dbReference>
<gene>
    <name evidence="6" type="ORF">AAFF_G00064990</name>
</gene>
<evidence type="ECO:0000259" key="4">
    <source>
        <dbReference type="PROSITE" id="PS50041"/>
    </source>
</evidence>
<dbReference type="SMART" id="SM00034">
    <property type="entry name" value="CLECT"/>
    <property type="match status" value="1"/>
</dbReference>
<dbReference type="Gene3D" id="2.60.40.10">
    <property type="entry name" value="Immunoglobulins"/>
    <property type="match status" value="2"/>
</dbReference>
<feature type="domain" description="Fibronectin type-III" evidence="5">
    <location>
        <begin position="135"/>
        <end position="225"/>
    </location>
</feature>
<reference evidence="6" key="1">
    <citation type="journal article" date="2023" name="Science">
        <title>Genome structures resolve the early diversification of teleost fishes.</title>
        <authorList>
            <person name="Parey E."/>
            <person name="Louis A."/>
            <person name="Montfort J."/>
            <person name="Bouchez O."/>
            <person name="Roques C."/>
            <person name="Iampietro C."/>
            <person name="Lluch J."/>
            <person name="Castinel A."/>
            <person name="Donnadieu C."/>
            <person name="Desvignes T."/>
            <person name="Floi Bucao C."/>
            <person name="Jouanno E."/>
            <person name="Wen M."/>
            <person name="Mejri S."/>
            <person name="Dirks R."/>
            <person name="Jansen H."/>
            <person name="Henkel C."/>
            <person name="Chen W.J."/>
            <person name="Zahm M."/>
            <person name="Cabau C."/>
            <person name="Klopp C."/>
            <person name="Thompson A.W."/>
            <person name="Robinson-Rechavi M."/>
            <person name="Braasch I."/>
            <person name="Lecointre G."/>
            <person name="Bobe J."/>
            <person name="Postlethwait J.H."/>
            <person name="Berthelot C."/>
            <person name="Roest Crollius H."/>
            <person name="Guiguen Y."/>
        </authorList>
    </citation>
    <scope>NUCLEOTIDE SEQUENCE</scope>
    <source>
        <strain evidence="6">NC1722</strain>
    </source>
</reference>
<dbReference type="InterPro" id="IPR016187">
    <property type="entry name" value="CTDL_fold"/>
</dbReference>
<dbReference type="CDD" id="cd00037">
    <property type="entry name" value="CLECT"/>
    <property type="match status" value="1"/>
</dbReference>
<feature type="transmembrane region" description="Helical" evidence="2">
    <location>
        <begin position="292"/>
        <end position="314"/>
    </location>
</feature>
<evidence type="ECO:0000256" key="2">
    <source>
        <dbReference type="SAM" id="Phobius"/>
    </source>
</evidence>
<keyword evidence="2" id="KW-0812">Transmembrane</keyword>
<dbReference type="InterPro" id="IPR050991">
    <property type="entry name" value="ECM_Regulatory_Proteins"/>
</dbReference>
<dbReference type="Proteomes" id="UP001221898">
    <property type="component" value="Unassembled WGS sequence"/>
</dbReference>
<keyword evidence="2" id="KW-1133">Transmembrane helix</keyword>
<protein>
    <submittedName>
        <fullName evidence="6">Uncharacterized protein</fullName>
    </submittedName>
</protein>
<evidence type="ECO:0000256" key="3">
    <source>
        <dbReference type="SAM" id="SignalP"/>
    </source>
</evidence>
<dbReference type="PROSITE" id="PS50853">
    <property type="entry name" value="FN3"/>
    <property type="match status" value="2"/>
</dbReference>
<dbReference type="SUPFAM" id="SSF56436">
    <property type="entry name" value="C-type lectin-like"/>
    <property type="match status" value="1"/>
</dbReference>
<accession>A0AAD7T5H1</accession>
<dbReference type="Pfam" id="PF00059">
    <property type="entry name" value="Lectin_C"/>
    <property type="match status" value="1"/>
</dbReference>
<dbReference type="InterPro" id="IPR036116">
    <property type="entry name" value="FN3_sf"/>
</dbReference>
<dbReference type="EMBL" id="JAINUG010000014">
    <property type="protein sequence ID" value="KAJ8413901.1"/>
    <property type="molecule type" value="Genomic_DNA"/>
</dbReference>
<keyword evidence="3" id="KW-0732">Signal</keyword>
<dbReference type="PANTHER" id="PTHR46708:SF11">
    <property type="entry name" value="RECEPTOR-TYPE TYROSINE-PROTEIN PHOSPHATASE ETA-LIKE"/>
    <property type="match status" value="1"/>
</dbReference>